<reference evidence="4 5" key="1">
    <citation type="submission" date="2023-10" db="EMBL/GenBank/DDBJ databases">
        <title>The complete genome sequence of Methanoculleus palmolei DSM 4273.</title>
        <authorList>
            <person name="Lai S.-J."/>
            <person name="You Y.-T."/>
            <person name="Chen S.-C."/>
        </authorList>
    </citation>
    <scope>NUCLEOTIDE SEQUENCE [LARGE SCALE GENOMIC DNA]</scope>
    <source>
        <strain evidence="4 5">DSM 4273</strain>
    </source>
</reference>
<dbReference type="InterPro" id="IPR050109">
    <property type="entry name" value="HTH-type_TetR-like_transc_reg"/>
</dbReference>
<evidence type="ECO:0000256" key="1">
    <source>
        <dbReference type="ARBA" id="ARBA00023125"/>
    </source>
</evidence>
<accession>A0ABD8A982</accession>
<keyword evidence="5" id="KW-1185">Reference proteome</keyword>
<dbReference type="GO" id="GO:0003677">
    <property type="term" value="F:DNA binding"/>
    <property type="evidence" value="ECO:0007669"/>
    <property type="project" value="UniProtKB-UniRule"/>
</dbReference>
<organism evidence="4 5">
    <name type="scientific">Methanoculleus palmolei</name>
    <dbReference type="NCBI Taxonomy" id="72612"/>
    <lineage>
        <taxon>Archaea</taxon>
        <taxon>Methanobacteriati</taxon>
        <taxon>Methanobacteriota</taxon>
        <taxon>Stenosarchaea group</taxon>
        <taxon>Methanomicrobia</taxon>
        <taxon>Methanomicrobiales</taxon>
        <taxon>Methanomicrobiaceae</taxon>
        <taxon>Methanoculleus</taxon>
    </lineage>
</organism>
<feature type="DNA-binding region" description="H-T-H motif" evidence="2">
    <location>
        <begin position="33"/>
        <end position="52"/>
    </location>
</feature>
<dbReference type="AlphaFoldDB" id="A0ABD8A982"/>
<proteinExistence type="predicted"/>
<gene>
    <name evidence="4" type="ORF">R6Y95_01750</name>
</gene>
<dbReference type="InterPro" id="IPR001647">
    <property type="entry name" value="HTH_TetR"/>
</dbReference>
<evidence type="ECO:0000259" key="3">
    <source>
        <dbReference type="PROSITE" id="PS50977"/>
    </source>
</evidence>
<dbReference type="Proteomes" id="UP001626603">
    <property type="component" value="Chromosome"/>
</dbReference>
<name>A0ABD8A982_9EURY</name>
<dbReference type="EMBL" id="CP137641">
    <property type="protein sequence ID" value="WOX56071.1"/>
    <property type="molecule type" value="Genomic_DNA"/>
</dbReference>
<dbReference type="Pfam" id="PF00440">
    <property type="entry name" value="TetR_N"/>
    <property type="match status" value="1"/>
</dbReference>
<sequence length="200" mass="22363">MPRINPEYRRDAKKKIIDAAIEAASEKGVTAVTLEDIAQRVGVTKGALYAYFESREVLFREMTLEVFTRIRSEIEKAFCELGEGPETFSRIADLLFGDLKSYTNIVVQISLITPQDPELQKVVITIQDRIIAFIGDKISRMQKEGIVPPGVPPEELAQAILALGIGLRITELHLKKDPGRLKQVWLDSVFRLLSLKAGTV</sequence>
<dbReference type="PANTHER" id="PTHR30055">
    <property type="entry name" value="HTH-TYPE TRANSCRIPTIONAL REGULATOR RUTR"/>
    <property type="match status" value="1"/>
</dbReference>
<dbReference type="InterPro" id="IPR036271">
    <property type="entry name" value="Tet_transcr_reg_TetR-rel_C_sf"/>
</dbReference>
<dbReference type="InterPro" id="IPR009057">
    <property type="entry name" value="Homeodomain-like_sf"/>
</dbReference>
<evidence type="ECO:0000256" key="2">
    <source>
        <dbReference type="PROSITE-ProRule" id="PRU00335"/>
    </source>
</evidence>
<evidence type="ECO:0000313" key="5">
    <source>
        <dbReference type="Proteomes" id="UP001626603"/>
    </source>
</evidence>
<dbReference type="SUPFAM" id="SSF48498">
    <property type="entry name" value="Tetracyclin repressor-like, C-terminal domain"/>
    <property type="match status" value="1"/>
</dbReference>
<dbReference type="PANTHER" id="PTHR30055:SF226">
    <property type="entry name" value="HTH-TYPE TRANSCRIPTIONAL REGULATOR PKSA"/>
    <property type="match status" value="1"/>
</dbReference>
<dbReference type="SUPFAM" id="SSF46689">
    <property type="entry name" value="Homeodomain-like"/>
    <property type="match status" value="1"/>
</dbReference>
<dbReference type="PRINTS" id="PR00455">
    <property type="entry name" value="HTHTETR"/>
</dbReference>
<protein>
    <submittedName>
        <fullName evidence="4">TetR/AcrR family transcriptional regulator</fullName>
    </submittedName>
</protein>
<dbReference type="PROSITE" id="PS50977">
    <property type="entry name" value="HTH_TETR_2"/>
    <property type="match status" value="1"/>
</dbReference>
<keyword evidence="1 2" id="KW-0238">DNA-binding</keyword>
<feature type="domain" description="HTH tetR-type" evidence="3">
    <location>
        <begin position="10"/>
        <end position="70"/>
    </location>
</feature>
<evidence type="ECO:0000313" key="4">
    <source>
        <dbReference type="EMBL" id="WOX56071.1"/>
    </source>
</evidence>
<dbReference type="Gene3D" id="1.10.357.10">
    <property type="entry name" value="Tetracycline Repressor, domain 2"/>
    <property type="match status" value="1"/>
</dbReference>